<evidence type="ECO:0000256" key="2">
    <source>
        <dbReference type="ARBA" id="ARBA00022694"/>
    </source>
</evidence>
<keyword evidence="8" id="KW-1185">Reference proteome</keyword>
<comment type="catalytic activity">
    <reaction evidence="4 5">
        <text>uridine(38/39/40) in tRNA = pseudouridine(38/39/40) in tRNA</text>
        <dbReference type="Rhea" id="RHEA:22376"/>
        <dbReference type="Rhea" id="RHEA-COMP:10085"/>
        <dbReference type="Rhea" id="RHEA-COMP:10087"/>
        <dbReference type="ChEBI" id="CHEBI:65314"/>
        <dbReference type="ChEBI" id="CHEBI:65315"/>
        <dbReference type="EC" id="5.4.99.12"/>
    </reaction>
</comment>
<gene>
    <name evidence="4" type="primary">truA</name>
    <name evidence="7" type="ORF">BJ976_000526</name>
</gene>
<protein>
    <recommendedName>
        <fullName evidence="4">tRNA pseudouridine synthase A</fullName>
        <ecNumber evidence="4">5.4.99.12</ecNumber>
    </recommendedName>
    <alternativeName>
        <fullName evidence="4">tRNA pseudouridine(38-40) synthase</fullName>
    </alternativeName>
    <alternativeName>
        <fullName evidence="4">tRNA pseudouridylate synthase I</fullName>
    </alternativeName>
    <alternativeName>
        <fullName evidence="4">tRNA-uridine isomerase I</fullName>
    </alternativeName>
</protein>
<dbReference type="Pfam" id="PF01416">
    <property type="entry name" value="PseudoU_synth_1"/>
    <property type="match status" value="1"/>
</dbReference>
<evidence type="ECO:0000313" key="7">
    <source>
        <dbReference type="EMBL" id="MBB4882175.1"/>
    </source>
</evidence>
<sequence length="291" mass="31469">MPDSAADVRIRLDLAYDGAGFRGWAAQPGLPTVQGALEEALERIVRRPVRTVVAGRTDAGVHARGQVVHADLTAGEWEALARGRAGVDPAEALLRRLGGVLGPWDGAVVVHGVRRAPDGFDARFGALWRAYEYRISDRPQTRDPLTRHGVHWHGSPVDVVLMQAEADVLLGLHDFLSFCRPREGATTVREVLDARVERGPEGLVTVRLRADAFCHSMVRSIVGALLQVGEGRRPPGWTAGRLAVPARDSEVRLAPARGLTLVEVAYPEDPRDLAARAEGTRARRPALDAGS</sequence>
<dbReference type="Gene3D" id="3.30.70.580">
    <property type="entry name" value="Pseudouridine synthase I, catalytic domain, N-terminal subdomain"/>
    <property type="match status" value="1"/>
</dbReference>
<dbReference type="EMBL" id="JACHMC010000001">
    <property type="protein sequence ID" value="MBB4882175.1"/>
    <property type="molecule type" value="Genomic_DNA"/>
</dbReference>
<dbReference type="HAMAP" id="MF_00171">
    <property type="entry name" value="TruA"/>
    <property type="match status" value="1"/>
</dbReference>
<evidence type="ECO:0000256" key="4">
    <source>
        <dbReference type="HAMAP-Rule" id="MF_00171"/>
    </source>
</evidence>
<dbReference type="AlphaFoldDB" id="A0A4Y8X2P5"/>
<dbReference type="SUPFAM" id="SSF55120">
    <property type="entry name" value="Pseudouridine synthase"/>
    <property type="match status" value="1"/>
</dbReference>
<proteinExistence type="inferred from homology"/>
<dbReference type="GO" id="GO:0031119">
    <property type="term" value="P:tRNA pseudouridine synthesis"/>
    <property type="evidence" value="ECO:0007669"/>
    <property type="project" value="UniProtKB-UniRule"/>
</dbReference>
<dbReference type="CDD" id="cd02570">
    <property type="entry name" value="PseudoU_synth_EcTruA"/>
    <property type="match status" value="1"/>
</dbReference>
<dbReference type="InterPro" id="IPR020097">
    <property type="entry name" value="PsdUridine_synth_TruA_a/b_dom"/>
</dbReference>
<evidence type="ECO:0000256" key="5">
    <source>
        <dbReference type="RuleBase" id="RU003792"/>
    </source>
</evidence>
<dbReference type="Gene3D" id="3.30.70.660">
    <property type="entry name" value="Pseudouridine synthase I, catalytic domain, C-terminal subdomain"/>
    <property type="match status" value="1"/>
</dbReference>
<dbReference type="NCBIfam" id="TIGR00071">
    <property type="entry name" value="hisT_truA"/>
    <property type="match status" value="1"/>
</dbReference>
<dbReference type="PANTHER" id="PTHR11142">
    <property type="entry name" value="PSEUDOURIDYLATE SYNTHASE"/>
    <property type="match status" value="1"/>
</dbReference>
<comment type="caution">
    <text evidence="4">Lacks conserved residue(s) required for the propagation of feature annotation.</text>
</comment>
<evidence type="ECO:0000259" key="6">
    <source>
        <dbReference type="Pfam" id="PF01416"/>
    </source>
</evidence>
<dbReference type="InterPro" id="IPR001406">
    <property type="entry name" value="PsdUridine_synth_TruA"/>
</dbReference>
<feature type="domain" description="Pseudouridine synthase I TruA alpha/beta" evidence="6">
    <location>
        <begin position="168"/>
        <end position="267"/>
    </location>
</feature>
<name>A0A4Y8X2P5_9MICC</name>
<dbReference type="OrthoDB" id="9811823at2"/>
<organism evidence="7 8">
    <name type="scientific">Micrococcus flavus</name>
    <dbReference type="NCBI Taxonomy" id="384602"/>
    <lineage>
        <taxon>Bacteria</taxon>
        <taxon>Bacillati</taxon>
        <taxon>Actinomycetota</taxon>
        <taxon>Actinomycetes</taxon>
        <taxon>Micrococcales</taxon>
        <taxon>Micrococcaceae</taxon>
        <taxon>Micrococcus</taxon>
    </lineage>
</organism>
<feature type="binding site" evidence="4">
    <location>
        <position position="131"/>
    </location>
    <ligand>
        <name>substrate</name>
    </ligand>
</feature>
<dbReference type="RefSeq" id="WP_135028731.1">
    <property type="nucleotide sequence ID" value="NZ_BMLA01000006.1"/>
</dbReference>
<dbReference type="PANTHER" id="PTHR11142:SF0">
    <property type="entry name" value="TRNA PSEUDOURIDINE SYNTHASE-LIKE 1"/>
    <property type="match status" value="1"/>
</dbReference>
<reference evidence="7 8" key="1">
    <citation type="submission" date="2020-08" db="EMBL/GenBank/DDBJ databases">
        <title>Sequencing the genomes of 1000 actinobacteria strains.</title>
        <authorList>
            <person name="Klenk H.-P."/>
        </authorList>
    </citation>
    <scope>NUCLEOTIDE SEQUENCE [LARGE SCALE GENOMIC DNA]</scope>
    <source>
        <strain evidence="7 8">DSM 19079</strain>
    </source>
</reference>
<comment type="subunit">
    <text evidence="4">Homodimer.</text>
</comment>
<evidence type="ECO:0000256" key="3">
    <source>
        <dbReference type="ARBA" id="ARBA00023235"/>
    </source>
</evidence>
<dbReference type="InterPro" id="IPR020095">
    <property type="entry name" value="PsdUridine_synth_TruA_C"/>
</dbReference>
<comment type="similarity">
    <text evidence="1 4 5">Belongs to the tRNA pseudouridine synthase TruA family.</text>
</comment>
<comment type="function">
    <text evidence="4">Formation of pseudouridine at positions 38, 39 and 40 in the anticodon stem and loop of transfer RNAs.</text>
</comment>
<dbReference type="GO" id="GO:0003723">
    <property type="term" value="F:RNA binding"/>
    <property type="evidence" value="ECO:0007669"/>
    <property type="project" value="InterPro"/>
</dbReference>
<dbReference type="PIRSF" id="PIRSF001430">
    <property type="entry name" value="tRNA_psdUrid_synth"/>
    <property type="match status" value="1"/>
</dbReference>
<keyword evidence="3 4" id="KW-0413">Isomerase</keyword>
<evidence type="ECO:0000313" key="8">
    <source>
        <dbReference type="Proteomes" id="UP000560081"/>
    </source>
</evidence>
<dbReference type="GO" id="GO:0160147">
    <property type="term" value="F:tRNA pseudouridine(38-40) synthase activity"/>
    <property type="evidence" value="ECO:0007669"/>
    <property type="project" value="UniProtKB-EC"/>
</dbReference>
<accession>A0A4Y8X2P5</accession>
<dbReference type="InterPro" id="IPR020103">
    <property type="entry name" value="PsdUridine_synth_cat_dom_sf"/>
</dbReference>
<dbReference type="InterPro" id="IPR020094">
    <property type="entry name" value="TruA/RsuA/RluB/E/F_N"/>
</dbReference>
<comment type="caution">
    <text evidence="7">The sequence shown here is derived from an EMBL/GenBank/DDBJ whole genome shotgun (WGS) entry which is preliminary data.</text>
</comment>
<dbReference type="Proteomes" id="UP000560081">
    <property type="component" value="Unassembled WGS sequence"/>
</dbReference>
<feature type="active site" description="Nucleophile" evidence="4">
    <location>
        <position position="58"/>
    </location>
</feature>
<dbReference type="EC" id="5.4.99.12" evidence="4"/>
<keyword evidence="2 4" id="KW-0819">tRNA processing</keyword>
<evidence type="ECO:0000256" key="1">
    <source>
        <dbReference type="ARBA" id="ARBA00009375"/>
    </source>
</evidence>